<feature type="transmembrane region" description="Helical" evidence="6">
    <location>
        <begin position="106"/>
        <end position="125"/>
    </location>
</feature>
<feature type="transmembrane region" description="Helical" evidence="6">
    <location>
        <begin position="12"/>
        <end position="31"/>
    </location>
</feature>
<evidence type="ECO:0000313" key="8">
    <source>
        <dbReference type="Proteomes" id="UP000517523"/>
    </source>
</evidence>
<keyword evidence="4 6" id="KW-1133">Transmembrane helix</keyword>
<feature type="transmembrane region" description="Helical" evidence="6">
    <location>
        <begin position="146"/>
        <end position="166"/>
    </location>
</feature>
<dbReference type="InterPro" id="IPR004307">
    <property type="entry name" value="TspO_MBR"/>
</dbReference>
<evidence type="ECO:0000256" key="3">
    <source>
        <dbReference type="ARBA" id="ARBA00022692"/>
    </source>
</evidence>
<comment type="caution">
    <text evidence="7">The sequence shown here is derived from an EMBL/GenBank/DDBJ whole genome shotgun (WGS) entry which is preliminary data.</text>
</comment>
<proteinExistence type="inferred from homology"/>
<feature type="transmembrane region" description="Helical" evidence="6">
    <location>
        <begin position="51"/>
        <end position="69"/>
    </location>
</feature>
<reference evidence="7 8" key="1">
    <citation type="submission" date="2020-08" db="EMBL/GenBank/DDBJ databases">
        <title>Genomic Encyclopedia of Type Strains, Phase III (KMG-III): the genomes of soil and plant-associated and newly described type strains.</title>
        <authorList>
            <person name="Whitman W."/>
        </authorList>
    </citation>
    <scope>NUCLEOTIDE SEQUENCE [LARGE SCALE GENOMIC DNA]</scope>
    <source>
        <strain evidence="7 8">CECT 5831</strain>
    </source>
</reference>
<dbReference type="Gene3D" id="1.20.1260.100">
    <property type="entry name" value="TspO/MBR protein"/>
    <property type="match status" value="1"/>
</dbReference>
<feature type="transmembrane region" description="Helical" evidence="6">
    <location>
        <begin position="178"/>
        <end position="196"/>
    </location>
</feature>
<dbReference type="EMBL" id="JACHXJ010000004">
    <property type="protein sequence ID" value="MBB3130270.1"/>
    <property type="molecule type" value="Genomic_DNA"/>
</dbReference>
<dbReference type="InterPro" id="IPR038330">
    <property type="entry name" value="TspO/MBR-related_sf"/>
</dbReference>
<evidence type="ECO:0008006" key="9">
    <source>
        <dbReference type="Google" id="ProtNLM"/>
    </source>
</evidence>
<protein>
    <recommendedName>
        <fullName evidence="9">Tryptophan-rich sensory protein</fullName>
    </recommendedName>
</protein>
<feature type="transmembrane region" description="Helical" evidence="6">
    <location>
        <begin position="203"/>
        <end position="220"/>
    </location>
</feature>
<dbReference type="AlphaFoldDB" id="A0A839TXG7"/>
<evidence type="ECO:0000256" key="2">
    <source>
        <dbReference type="ARBA" id="ARBA00007524"/>
    </source>
</evidence>
<evidence type="ECO:0000256" key="5">
    <source>
        <dbReference type="ARBA" id="ARBA00023136"/>
    </source>
</evidence>
<comment type="subcellular location">
    <subcellularLocation>
        <location evidence="1">Membrane</location>
        <topology evidence="1">Multi-pass membrane protein</topology>
    </subcellularLocation>
</comment>
<evidence type="ECO:0000256" key="4">
    <source>
        <dbReference type="ARBA" id="ARBA00022989"/>
    </source>
</evidence>
<feature type="transmembrane region" description="Helical" evidence="6">
    <location>
        <begin position="81"/>
        <end position="100"/>
    </location>
</feature>
<keyword evidence="3 6" id="KW-0812">Transmembrane</keyword>
<name>A0A839TXG7_9BACL</name>
<feature type="transmembrane region" description="Helical" evidence="6">
    <location>
        <begin position="226"/>
        <end position="246"/>
    </location>
</feature>
<dbReference type="Pfam" id="PF03073">
    <property type="entry name" value="TspO_MBR"/>
    <property type="match status" value="1"/>
</dbReference>
<evidence type="ECO:0000313" key="7">
    <source>
        <dbReference type="EMBL" id="MBB3130270.1"/>
    </source>
</evidence>
<organism evidence="7 8">
    <name type="scientific">Paenibacillus rhizosphaerae</name>
    <dbReference type="NCBI Taxonomy" id="297318"/>
    <lineage>
        <taxon>Bacteria</taxon>
        <taxon>Bacillati</taxon>
        <taxon>Bacillota</taxon>
        <taxon>Bacilli</taxon>
        <taxon>Bacillales</taxon>
        <taxon>Paenibacillaceae</taxon>
        <taxon>Paenibacillus</taxon>
    </lineage>
</organism>
<dbReference type="GO" id="GO:0016020">
    <property type="term" value="C:membrane"/>
    <property type="evidence" value="ECO:0007669"/>
    <property type="project" value="UniProtKB-SubCell"/>
</dbReference>
<dbReference type="RefSeq" id="WP_183584384.1">
    <property type="nucleotide sequence ID" value="NZ_JACHXJ010000004.1"/>
</dbReference>
<keyword evidence="5 6" id="KW-0472">Membrane</keyword>
<dbReference type="PANTHER" id="PTHR33802:SF1">
    <property type="entry name" value="XK-RELATED PROTEIN"/>
    <property type="match status" value="1"/>
</dbReference>
<comment type="similarity">
    <text evidence="2">Belongs to the TspO/BZRP family.</text>
</comment>
<accession>A0A839TXG7</accession>
<dbReference type="PANTHER" id="PTHR33802">
    <property type="entry name" value="SI:CH211-161H7.5-RELATED"/>
    <property type="match status" value="1"/>
</dbReference>
<sequence length="253" mass="29105">MLRSNPYKWWNWLAFVAAMVVNALANTAVLGGKTTGEISDQYPTMITPAGYAFSIWSLIYVLLLGFLLYQSGRVTETRDSVRSIGPWFIISCVLNMAWLVLWQYEYIELSLVAMVLLLLSLFVIYRRTRRIYYPTSGEMWLIKLPFSLYFGWLSVAVLLNIAIVLKKNDWTGFGLSELVWAVIFLLAGAFIAILVSYPYRDSIYPLVFVWGYVAIALEQQDQVERAFMAALILAVILFVYAIYLFFARSRDRD</sequence>
<gene>
    <name evidence="7" type="ORF">FHS19_004975</name>
</gene>
<evidence type="ECO:0000256" key="6">
    <source>
        <dbReference type="SAM" id="Phobius"/>
    </source>
</evidence>
<dbReference type="Proteomes" id="UP000517523">
    <property type="component" value="Unassembled WGS sequence"/>
</dbReference>
<evidence type="ECO:0000256" key="1">
    <source>
        <dbReference type="ARBA" id="ARBA00004141"/>
    </source>
</evidence>